<evidence type="ECO:0000259" key="2">
    <source>
        <dbReference type="Pfam" id="PF07691"/>
    </source>
</evidence>
<evidence type="ECO:0000313" key="3">
    <source>
        <dbReference type="EMBL" id="EKN16196.1"/>
    </source>
</evidence>
<dbReference type="AlphaFoldDB" id="K5ZXL7"/>
<evidence type="ECO:0000256" key="1">
    <source>
        <dbReference type="SAM" id="MobiDB-lite"/>
    </source>
</evidence>
<gene>
    <name evidence="3" type="ORF">HMPREF1060_00834</name>
</gene>
<protein>
    <recommendedName>
        <fullName evidence="2">PA14 domain-containing protein</fullName>
    </recommendedName>
</protein>
<dbReference type="InterPro" id="IPR011658">
    <property type="entry name" value="PA14_dom"/>
</dbReference>
<comment type="caution">
    <text evidence="3">The sequence shown here is derived from an EMBL/GenBank/DDBJ whole genome shotgun (WGS) entry which is preliminary data.</text>
</comment>
<organism evidence="3 4">
    <name type="scientific">Parabacteroides merdae CL03T12C32</name>
    <dbReference type="NCBI Taxonomy" id="999420"/>
    <lineage>
        <taxon>Bacteria</taxon>
        <taxon>Pseudomonadati</taxon>
        <taxon>Bacteroidota</taxon>
        <taxon>Bacteroidia</taxon>
        <taxon>Bacteroidales</taxon>
        <taxon>Tannerellaceae</taxon>
        <taxon>Parabacteroides</taxon>
    </lineage>
</organism>
<proteinExistence type="predicted"/>
<dbReference type="SUPFAM" id="SSF56988">
    <property type="entry name" value="Anthrax protective antigen"/>
    <property type="match status" value="1"/>
</dbReference>
<dbReference type="HOGENOM" id="CLU_2863781_0_0_10"/>
<reference evidence="3 4" key="1">
    <citation type="submission" date="2012-02" db="EMBL/GenBank/DDBJ databases">
        <title>The Genome Sequence of Parabacteroides merdae CL03T12C32.</title>
        <authorList>
            <consortium name="The Broad Institute Genome Sequencing Platform"/>
            <person name="Earl A."/>
            <person name="Ward D."/>
            <person name="Feldgarden M."/>
            <person name="Gevers D."/>
            <person name="Zitomersky N.L."/>
            <person name="Coyne M.J."/>
            <person name="Comstock L.E."/>
            <person name="Young S.K."/>
            <person name="Zeng Q."/>
            <person name="Gargeya S."/>
            <person name="Fitzgerald M."/>
            <person name="Haas B."/>
            <person name="Abouelleil A."/>
            <person name="Alvarado L."/>
            <person name="Arachchi H.M."/>
            <person name="Berlin A."/>
            <person name="Chapman S.B."/>
            <person name="Gearin G."/>
            <person name="Goldberg J."/>
            <person name="Griggs A."/>
            <person name="Gujja S."/>
            <person name="Hansen M."/>
            <person name="Heiman D."/>
            <person name="Howarth C."/>
            <person name="Larimer J."/>
            <person name="Lui A."/>
            <person name="MacDonald P.J.P."/>
            <person name="McCowen C."/>
            <person name="Montmayeur A."/>
            <person name="Murphy C."/>
            <person name="Neiman D."/>
            <person name="Pearson M."/>
            <person name="Priest M."/>
            <person name="Roberts A."/>
            <person name="Saif S."/>
            <person name="Shea T."/>
            <person name="Sisk P."/>
            <person name="Stolte C."/>
            <person name="Sykes S."/>
            <person name="Wortman J."/>
            <person name="Nusbaum C."/>
            <person name="Birren B."/>
        </authorList>
    </citation>
    <scope>NUCLEOTIDE SEQUENCE [LARGE SCALE GENOMIC DNA]</scope>
    <source>
        <strain evidence="3 4">CL03T12C32</strain>
    </source>
</reference>
<accession>K5ZXL7</accession>
<sequence length="64" mass="7044">MNGTYNIEDIVILASMKGNIELIINGYFNVSTDGIYTFALLSDDGSTLKVDDDGTTTDRIPRVR</sequence>
<dbReference type="Pfam" id="PF07691">
    <property type="entry name" value="PA14"/>
    <property type="match status" value="1"/>
</dbReference>
<dbReference type="Proteomes" id="UP000006271">
    <property type="component" value="Unassembled WGS sequence"/>
</dbReference>
<feature type="region of interest" description="Disordered" evidence="1">
    <location>
        <begin position="45"/>
        <end position="64"/>
    </location>
</feature>
<feature type="domain" description="PA14" evidence="2">
    <location>
        <begin position="3"/>
        <end position="52"/>
    </location>
</feature>
<evidence type="ECO:0000313" key="4">
    <source>
        <dbReference type="Proteomes" id="UP000006271"/>
    </source>
</evidence>
<dbReference type="EMBL" id="AGZQ01000002">
    <property type="protein sequence ID" value="EKN16196.1"/>
    <property type="molecule type" value="Genomic_DNA"/>
</dbReference>
<name>K5ZXL7_9BACT</name>